<gene>
    <name evidence="1" type="ORF">AGR4C_Cc160194</name>
</gene>
<protein>
    <submittedName>
        <fullName evidence="1">Uncharacterized protein</fullName>
    </submittedName>
</protein>
<evidence type="ECO:0000313" key="2">
    <source>
        <dbReference type="Proteomes" id="UP000191897"/>
    </source>
</evidence>
<name>A0A1S7P8P1_AGRTU</name>
<evidence type="ECO:0000313" key="1">
    <source>
        <dbReference type="EMBL" id="CUX17465.1"/>
    </source>
</evidence>
<proteinExistence type="predicted"/>
<organism evidence="1 2">
    <name type="scientific">Agrobacterium tumefaciens str. Kerr 14</name>
    <dbReference type="NCBI Taxonomy" id="1183424"/>
    <lineage>
        <taxon>Bacteria</taxon>
        <taxon>Pseudomonadati</taxon>
        <taxon>Pseudomonadota</taxon>
        <taxon>Alphaproteobacteria</taxon>
        <taxon>Hyphomicrobiales</taxon>
        <taxon>Rhizobiaceae</taxon>
        <taxon>Rhizobium/Agrobacterium group</taxon>
        <taxon>Agrobacterium</taxon>
        <taxon>Agrobacterium tumefaciens complex</taxon>
    </lineage>
</organism>
<accession>A0A1S7P8P1</accession>
<sequence>MPRRGGIYDIRHQLANGCPPVSIDLPLTFHPAAIRASAVVNRPRFLDQLRLEFSGS</sequence>
<reference evidence="1 2" key="1">
    <citation type="submission" date="2016-01" db="EMBL/GenBank/DDBJ databases">
        <authorList>
            <person name="Oliw E.H."/>
        </authorList>
    </citation>
    <scope>NUCLEOTIDE SEQUENCE [LARGE SCALE GENOMIC DNA]</scope>
    <source>
        <strain evidence="1 2">Kerr 14</strain>
    </source>
</reference>
<dbReference type="EMBL" id="FBWC01000008">
    <property type="protein sequence ID" value="CUX17465.1"/>
    <property type="molecule type" value="Genomic_DNA"/>
</dbReference>
<dbReference type="AlphaFoldDB" id="A0A1S7P8P1"/>
<dbReference type="Proteomes" id="UP000191897">
    <property type="component" value="Unassembled WGS sequence"/>
</dbReference>